<dbReference type="EMBL" id="KX298800">
    <property type="protein sequence ID" value="APC94317.1"/>
    <property type="molecule type" value="mRNA"/>
</dbReference>
<dbReference type="GO" id="GO:0005886">
    <property type="term" value="C:plasma membrane"/>
    <property type="evidence" value="ECO:0007669"/>
    <property type="project" value="UniProtKB-SubCell"/>
</dbReference>
<feature type="transmembrane region" description="Helical" evidence="10">
    <location>
        <begin position="130"/>
        <end position="151"/>
    </location>
</feature>
<evidence type="ECO:0000256" key="8">
    <source>
        <dbReference type="ARBA" id="ARBA00023170"/>
    </source>
</evidence>
<dbReference type="AlphaFoldDB" id="A0A1J0KKR2"/>
<keyword evidence="9 10" id="KW-0807">Transducer</keyword>
<feature type="transmembrane region" description="Helical" evidence="10">
    <location>
        <begin position="175"/>
        <end position="197"/>
    </location>
</feature>
<reference evidence="11" key="1">
    <citation type="journal article" date="2016" name="Insect Biochem. Mol. Biol.">
        <title>Comparative transcriptome analysis of chemosensory genes in two sister leaf beetles provides insights into chemosensory speciation.</title>
        <authorList>
            <person name="Zhang B."/>
            <person name="Zhang W."/>
            <person name="Nie R.E."/>
            <person name="Li W.Z."/>
            <person name="Segraves K.A."/>
            <person name="Yang X.K."/>
            <person name="Xue H.J."/>
        </authorList>
    </citation>
    <scope>NUCLEOTIDE SEQUENCE</scope>
</reference>
<evidence type="ECO:0000256" key="6">
    <source>
        <dbReference type="ARBA" id="ARBA00022989"/>
    </source>
</evidence>
<comment type="similarity">
    <text evidence="10">Belongs to the insect chemoreceptor superfamily. Heteromeric odorant receptor channel (TC 1.A.69) family.</text>
</comment>
<dbReference type="GO" id="GO:0004984">
    <property type="term" value="F:olfactory receptor activity"/>
    <property type="evidence" value="ECO:0007669"/>
    <property type="project" value="InterPro"/>
</dbReference>
<evidence type="ECO:0000256" key="2">
    <source>
        <dbReference type="ARBA" id="ARBA00022475"/>
    </source>
</evidence>
<keyword evidence="5 10" id="KW-0552">Olfaction</keyword>
<keyword evidence="6 10" id="KW-1133">Transmembrane helix</keyword>
<evidence type="ECO:0000313" key="11">
    <source>
        <dbReference type="EMBL" id="APC94317.1"/>
    </source>
</evidence>
<evidence type="ECO:0000256" key="5">
    <source>
        <dbReference type="ARBA" id="ARBA00022725"/>
    </source>
</evidence>
<feature type="transmembrane region" description="Helical" evidence="10">
    <location>
        <begin position="272"/>
        <end position="293"/>
    </location>
</feature>
<feature type="transmembrane region" description="Helical" evidence="10">
    <location>
        <begin position="73"/>
        <end position="91"/>
    </location>
</feature>
<feature type="transmembrane region" description="Helical" evidence="10">
    <location>
        <begin position="36"/>
        <end position="61"/>
    </location>
</feature>
<dbReference type="PANTHER" id="PTHR21137">
    <property type="entry name" value="ODORANT RECEPTOR"/>
    <property type="match status" value="1"/>
</dbReference>
<comment type="caution">
    <text evidence="10">Lacks conserved residue(s) required for the propagation of feature annotation.</text>
</comment>
<accession>A0A1J0KKR2</accession>
<organism evidence="11">
    <name type="scientific">Pyrrhalta aenescens</name>
    <dbReference type="NCBI Taxonomy" id="281545"/>
    <lineage>
        <taxon>Eukaryota</taxon>
        <taxon>Metazoa</taxon>
        <taxon>Ecdysozoa</taxon>
        <taxon>Arthropoda</taxon>
        <taxon>Hexapoda</taxon>
        <taxon>Insecta</taxon>
        <taxon>Pterygota</taxon>
        <taxon>Neoptera</taxon>
        <taxon>Endopterygota</taxon>
        <taxon>Coleoptera</taxon>
        <taxon>Polyphaga</taxon>
        <taxon>Cucujiformia</taxon>
        <taxon>Chrysomeloidea</taxon>
        <taxon>Chrysomelidae</taxon>
        <taxon>Galerucinae</taxon>
        <taxon>Coelomerites</taxon>
        <taxon>Pyrrhalta</taxon>
    </lineage>
</organism>
<keyword evidence="7 10" id="KW-0472">Membrane</keyword>
<dbReference type="Pfam" id="PF02949">
    <property type="entry name" value="7tm_6"/>
    <property type="match status" value="1"/>
</dbReference>
<evidence type="ECO:0000256" key="7">
    <source>
        <dbReference type="ARBA" id="ARBA00023136"/>
    </source>
</evidence>
<dbReference type="GO" id="GO:0007165">
    <property type="term" value="P:signal transduction"/>
    <property type="evidence" value="ECO:0007669"/>
    <property type="project" value="UniProtKB-KW"/>
</dbReference>
<keyword evidence="3 10" id="KW-0716">Sensory transduction</keyword>
<evidence type="ECO:0000256" key="9">
    <source>
        <dbReference type="ARBA" id="ARBA00023224"/>
    </source>
</evidence>
<dbReference type="InterPro" id="IPR004117">
    <property type="entry name" value="7tm6_olfct_rcpt"/>
</dbReference>
<keyword evidence="2" id="KW-1003">Cell membrane</keyword>
<keyword evidence="8 10" id="KW-0675">Receptor</keyword>
<proteinExistence type="evidence at transcript level"/>
<evidence type="ECO:0000256" key="1">
    <source>
        <dbReference type="ARBA" id="ARBA00004651"/>
    </source>
</evidence>
<sequence>MSEMDNIDYRNFFTFNVRVFKICGVWKPDSNSNNKILITLYNSFCISLWILFLFSQFMFLYNSPGIFDELLSTSHITIPEYVCSLMFIVIYRKLDLIKLILDKLNEPMFQPKCEEHLQLAKSLENFYKTYNYSVTYLAIQTSLLFLILPLWQDEQTLPAKAWFPFDWEPSPNFEMIWVFQSVSVCIVTVNVACLTIYTTGIFMLIGLQCDYLCITFNNLTQFHVENGILLNRGEKHMQISNPKFSDVMMENLVVCIRHYTEIRKMALEIERIHEMGVFILFLGGATMISTILFSLSTVDIGSPQSLMLMSDTLCMLVMQFVYCWFGGEITNKSANVFMTSYNTPWTDCNIRYRKVLLQFMTMTQNPIEMRVGGLLVMSNAVFTSIVKSSYSVYALLHDIEE</sequence>
<evidence type="ECO:0000256" key="10">
    <source>
        <dbReference type="RuleBase" id="RU351113"/>
    </source>
</evidence>
<keyword evidence="4 10" id="KW-0812">Transmembrane</keyword>
<name>A0A1J0KKR2_9CUCU</name>
<evidence type="ECO:0000256" key="3">
    <source>
        <dbReference type="ARBA" id="ARBA00022606"/>
    </source>
</evidence>
<evidence type="ECO:0000256" key="4">
    <source>
        <dbReference type="ARBA" id="ARBA00022692"/>
    </source>
</evidence>
<comment type="subcellular location">
    <subcellularLocation>
        <location evidence="1 10">Cell membrane</location>
        <topology evidence="1 10">Multi-pass membrane protein</topology>
    </subcellularLocation>
</comment>
<protein>
    <recommendedName>
        <fullName evidence="10">Odorant receptor</fullName>
    </recommendedName>
</protein>
<dbReference type="GO" id="GO:0005549">
    <property type="term" value="F:odorant binding"/>
    <property type="evidence" value="ECO:0007669"/>
    <property type="project" value="InterPro"/>
</dbReference>
<feature type="transmembrane region" description="Helical" evidence="10">
    <location>
        <begin position="305"/>
        <end position="325"/>
    </location>
</feature>
<dbReference type="PANTHER" id="PTHR21137:SF35">
    <property type="entry name" value="ODORANT RECEPTOR 19A-RELATED"/>
    <property type="match status" value="1"/>
</dbReference>